<feature type="transmembrane region" description="Helical" evidence="10">
    <location>
        <begin position="49"/>
        <end position="66"/>
    </location>
</feature>
<evidence type="ECO:0000256" key="6">
    <source>
        <dbReference type="ARBA" id="ARBA00022692"/>
    </source>
</evidence>
<feature type="transmembrane region" description="Helical" evidence="10">
    <location>
        <begin position="264"/>
        <end position="286"/>
    </location>
</feature>
<dbReference type="SUPFAM" id="SSF81345">
    <property type="entry name" value="ABC transporter involved in vitamin B12 uptake, BtuC"/>
    <property type="match status" value="1"/>
</dbReference>
<feature type="transmembrane region" description="Helical" evidence="10">
    <location>
        <begin position="103"/>
        <end position="124"/>
    </location>
</feature>
<evidence type="ECO:0000256" key="9">
    <source>
        <dbReference type="ARBA" id="ARBA00023136"/>
    </source>
</evidence>
<feature type="transmembrane region" description="Helical" evidence="10">
    <location>
        <begin position="133"/>
        <end position="155"/>
    </location>
</feature>
<dbReference type="Proteomes" id="UP000295328">
    <property type="component" value="Unassembled WGS sequence"/>
</dbReference>
<dbReference type="CDD" id="cd06550">
    <property type="entry name" value="TM_ABC_iron-siderophores_like"/>
    <property type="match status" value="1"/>
</dbReference>
<accession>A0A4R6BHX2</accession>
<dbReference type="Pfam" id="PF01032">
    <property type="entry name" value="FecCD"/>
    <property type="match status" value="1"/>
</dbReference>
<keyword evidence="9 10" id="KW-0472">Membrane</keyword>
<feature type="transmembrane region" description="Helical" evidence="10">
    <location>
        <begin position="293"/>
        <end position="310"/>
    </location>
</feature>
<keyword evidence="12" id="KW-1185">Reference proteome</keyword>
<dbReference type="Gene3D" id="1.10.3470.10">
    <property type="entry name" value="ABC transporter involved in vitamin B12 uptake, BtuC"/>
    <property type="match status" value="1"/>
</dbReference>
<feature type="transmembrane region" description="Helical" evidence="10">
    <location>
        <begin position="181"/>
        <end position="201"/>
    </location>
</feature>
<sequence>MKLRYLVLLLVGLSVFSIFIGVVDLAPKHLLNLTANEKNILINSRLPRTISIILAGTALSVAGLLMQQLTRNKFVSPTTAGTMDFAKLGILVAMIFFADTPILIKLIFAITAAVIGTLAFMFIVNRIKYKDAIFIPLVGLMLGNIVSSFATFMALRFNAMQSIGNFFVGDFSMITSGRYEALFIIIPMVIVIYFFAHHFTIVGMGESFSRNLGISYDKIMNIGVVISAIVSATVVVTVGVLPFLGLVVPNIVYLFVGDHLQKTLPFTALLGAILVMVADIFSRIIIFPYEIPIGLTLGIIGSVLFMWLLLKRRADYVTKI</sequence>
<evidence type="ECO:0000256" key="5">
    <source>
        <dbReference type="ARBA" id="ARBA00022496"/>
    </source>
</evidence>
<dbReference type="RefSeq" id="WP_133430536.1">
    <property type="nucleotide sequence ID" value="NZ_BMCC01000005.1"/>
</dbReference>
<keyword evidence="5" id="KW-0406">Ion transport</keyword>
<dbReference type="FunFam" id="1.10.3470.10:FF:000004">
    <property type="entry name" value="Iron compound ABC transporter, permease"/>
    <property type="match status" value="1"/>
</dbReference>
<dbReference type="InterPro" id="IPR000522">
    <property type="entry name" value="ABC_transptr_permease_BtuC"/>
</dbReference>
<evidence type="ECO:0000256" key="10">
    <source>
        <dbReference type="SAM" id="Phobius"/>
    </source>
</evidence>
<dbReference type="GO" id="GO:0033214">
    <property type="term" value="P:siderophore-iron import into cell"/>
    <property type="evidence" value="ECO:0007669"/>
    <property type="project" value="TreeGrafter"/>
</dbReference>
<reference evidence="11 12" key="1">
    <citation type="submission" date="2019-01" db="EMBL/GenBank/DDBJ databases">
        <title>Draft genome sequences of the type strains of six Macrococcus species.</title>
        <authorList>
            <person name="Mazhar S."/>
            <person name="Altermann E."/>
            <person name="Hill C."/>
            <person name="Mcauliffe O."/>
        </authorList>
    </citation>
    <scope>NUCLEOTIDE SEQUENCE [LARGE SCALE GENOMIC DNA]</scope>
    <source>
        <strain evidence="11 12">CCM4809</strain>
    </source>
</reference>
<dbReference type="GO" id="GO:0005886">
    <property type="term" value="C:plasma membrane"/>
    <property type="evidence" value="ECO:0007669"/>
    <property type="project" value="UniProtKB-SubCell"/>
</dbReference>
<gene>
    <name evidence="11" type="ORF">ERX37_09970</name>
</gene>
<organism evidence="11 12">
    <name type="scientific">Macrococcus hajekii</name>
    <dbReference type="NCBI Taxonomy" id="198482"/>
    <lineage>
        <taxon>Bacteria</taxon>
        <taxon>Bacillati</taxon>
        <taxon>Bacillota</taxon>
        <taxon>Bacilli</taxon>
        <taxon>Bacillales</taxon>
        <taxon>Staphylococcaceae</taxon>
        <taxon>Macrococcus</taxon>
    </lineage>
</organism>
<evidence type="ECO:0000256" key="3">
    <source>
        <dbReference type="ARBA" id="ARBA00022448"/>
    </source>
</evidence>
<dbReference type="AlphaFoldDB" id="A0A4R6BHX2"/>
<proteinExistence type="inferred from homology"/>
<dbReference type="OrthoDB" id="9811975at2"/>
<protein>
    <submittedName>
        <fullName evidence="11">ABC transporter permease</fullName>
    </submittedName>
</protein>
<dbReference type="EMBL" id="SCWE01000005">
    <property type="protein sequence ID" value="TDM01198.1"/>
    <property type="molecule type" value="Genomic_DNA"/>
</dbReference>
<comment type="caution">
    <text evidence="11">The sequence shown here is derived from an EMBL/GenBank/DDBJ whole genome shotgun (WGS) entry which is preliminary data.</text>
</comment>
<dbReference type="PANTHER" id="PTHR30472">
    <property type="entry name" value="FERRIC ENTEROBACTIN TRANSPORT SYSTEM PERMEASE PROTEIN"/>
    <property type="match status" value="1"/>
</dbReference>
<evidence type="ECO:0000256" key="4">
    <source>
        <dbReference type="ARBA" id="ARBA00022475"/>
    </source>
</evidence>
<evidence type="ECO:0000313" key="12">
    <source>
        <dbReference type="Proteomes" id="UP000295328"/>
    </source>
</evidence>
<dbReference type="PANTHER" id="PTHR30472:SF27">
    <property type="entry name" value="PETROBACTIN IMPORT SYSTEM PERMEASE PROTEIN YCLN"/>
    <property type="match status" value="1"/>
</dbReference>
<keyword evidence="5" id="KW-0410">Iron transport</keyword>
<evidence type="ECO:0000256" key="7">
    <source>
        <dbReference type="ARBA" id="ARBA00022989"/>
    </source>
</evidence>
<dbReference type="InterPro" id="IPR037294">
    <property type="entry name" value="ABC_BtuC-like"/>
</dbReference>
<comment type="similarity">
    <text evidence="2">Belongs to the binding-protein-dependent transport system permease family. FecCD subfamily.</text>
</comment>
<keyword evidence="4" id="KW-1003">Cell membrane</keyword>
<evidence type="ECO:0000313" key="11">
    <source>
        <dbReference type="EMBL" id="TDM01198.1"/>
    </source>
</evidence>
<keyword evidence="3" id="KW-0813">Transport</keyword>
<dbReference type="GO" id="GO:0022857">
    <property type="term" value="F:transmembrane transporter activity"/>
    <property type="evidence" value="ECO:0007669"/>
    <property type="project" value="InterPro"/>
</dbReference>
<keyword evidence="7 10" id="KW-1133">Transmembrane helix</keyword>
<keyword evidence="8" id="KW-0408">Iron</keyword>
<keyword evidence="6 10" id="KW-0812">Transmembrane</keyword>
<comment type="subcellular location">
    <subcellularLocation>
        <location evidence="1">Cell membrane</location>
        <topology evidence="1">Multi-pass membrane protein</topology>
    </subcellularLocation>
</comment>
<feature type="transmembrane region" description="Helical" evidence="10">
    <location>
        <begin position="222"/>
        <end position="244"/>
    </location>
</feature>
<evidence type="ECO:0000256" key="8">
    <source>
        <dbReference type="ARBA" id="ARBA00023004"/>
    </source>
</evidence>
<evidence type="ECO:0000256" key="2">
    <source>
        <dbReference type="ARBA" id="ARBA00007935"/>
    </source>
</evidence>
<name>A0A4R6BHX2_9STAP</name>
<evidence type="ECO:0000256" key="1">
    <source>
        <dbReference type="ARBA" id="ARBA00004651"/>
    </source>
</evidence>